<feature type="transmembrane region" description="Helical" evidence="10">
    <location>
        <begin position="162"/>
        <end position="183"/>
    </location>
</feature>
<dbReference type="PANTHER" id="PTHR24249:SF372">
    <property type="entry name" value="G-PROTEIN COUPLED RECEPTORS FAMILY 1 PROFILE DOMAIN-CONTAINING PROTEIN"/>
    <property type="match status" value="1"/>
</dbReference>
<evidence type="ECO:0000256" key="4">
    <source>
        <dbReference type="ARBA" id="ARBA00022989"/>
    </source>
</evidence>
<dbReference type="PANTHER" id="PTHR24249">
    <property type="entry name" value="HISTAMINE RECEPTOR-RELATED G-PROTEIN COUPLED RECEPTOR"/>
    <property type="match status" value="1"/>
</dbReference>
<evidence type="ECO:0000256" key="7">
    <source>
        <dbReference type="ARBA" id="ARBA00023170"/>
    </source>
</evidence>
<dbReference type="AlphaFoldDB" id="A0A814QD06"/>
<evidence type="ECO:0000313" key="12">
    <source>
        <dbReference type="EMBL" id="CAF1118231.1"/>
    </source>
</evidence>
<reference evidence="12" key="1">
    <citation type="submission" date="2021-02" db="EMBL/GenBank/DDBJ databases">
        <authorList>
            <person name="Nowell W R."/>
        </authorList>
    </citation>
    <scope>NUCLEOTIDE SEQUENCE</scope>
</reference>
<dbReference type="Gene3D" id="1.20.1070.10">
    <property type="entry name" value="Rhodopsin 7-helix transmembrane proteins"/>
    <property type="match status" value="1"/>
</dbReference>
<feature type="transmembrane region" description="Helical" evidence="10">
    <location>
        <begin position="301"/>
        <end position="320"/>
    </location>
</feature>
<dbReference type="CDD" id="cd00637">
    <property type="entry name" value="7tm_classA_rhodopsin-like"/>
    <property type="match status" value="1"/>
</dbReference>
<dbReference type="SUPFAM" id="SSF81321">
    <property type="entry name" value="Family A G protein-coupled receptor-like"/>
    <property type="match status" value="1"/>
</dbReference>
<feature type="transmembrane region" description="Helical" evidence="10">
    <location>
        <begin position="258"/>
        <end position="281"/>
    </location>
</feature>
<dbReference type="GO" id="GO:0004930">
    <property type="term" value="F:G protein-coupled receptor activity"/>
    <property type="evidence" value="ECO:0007669"/>
    <property type="project" value="UniProtKB-KW"/>
</dbReference>
<feature type="domain" description="G-protein coupled receptors family 1 profile" evidence="11">
    <location>
        <begin position="57"/>
        <end position="317"/>
    </location>
</feature>
<evidence type="ECO:0000256" key="3">
    <source>
        <dbReference type="ARBA" id="ARBA00022692"/>
    </source>
</evidence>
<evidence type="ECO:0000259" key="11">
    <source>
        <dbReference type="PROSITE" id="PS50262"/>
    </source>
</evidence>
<keyword evidence="4 10" id="KW-1133">Transmembrane helix</keyword>
<accession>A0A814QD06</accession>
<evidence type="ECO:0000256" key="5">
    <source>
        <dbReference type="ARBA" id="ARBA00023040"/>
    </source>
</evidence>
<protein>
    <recommendedName>
        <fullName evidence="11">G-protein coupled receptors family 1 profile domain-containing protein</fullName>
    </recommendedName>
</protein>
<keyword evidence="8" id="KW-0807">Transducer</keyword>
<keyword evidence="3 10" id="KW-0812">Transmembrane</keyword>
<keyword evidence="5" id="KW-0297">G-protein coupled receptor</keyword>
<dbReference type="InterPro" id="IPR017452">
    <property type="entry name" value="GPCR_Rhodpsn_7TM"/>
</dbReference>
<dbReference type="InterPro" id="IPR050569">
    <property type="entry name" value="TAAR"/>
</dbReference>
<feature type="transmembrane region" description="Helical" evidence="10">
    <location>
        <begin position="45"/>
        <end position="69"/>
    </location>
</feature>
<evidence type="ECO:0000256" key="6">
    <source>
        <dbReference type="ARBA" id="ARBA00023136"/>
    </source>
</evidence>
<dbReference type="EMBL" id="CAJNOJ010000104">
    <property type="protein sequence ID" value="CAF1118231.1"/>
    <property type="molecule type" value="Genomic_DNA"/>
</dbReference>
<keyword evidence="7" id="KW-0675">Receptor</keyword>
<keyword evidence="2" id="KW-1003">Cell membrane</keyword>
<gene>
    <name evidence="12" type="ORF">EDS130_LOCUS20903</name>
</gene>
<keyword evidence="6 10" id="KW-0472">Membrane</keyword>
<organism evidence="12 13">
    <name type="scientific">Adineta ricciae</name>
    <name type="common">Rotifer</name>
    <dbReference type="NCBI Taxonomy" id="249248"/>
    <lineage>
        <taxon>Eukaryota</taxon>
        <taxon>Metazoa</taxon>
        <taxon>Spiralia</taxon>
        <taxon>Gnathifera</taxon>
        <taxon>Rotifera</taxon>
        <taxon>Eurotatoria</taxon>
        <taxon>Bdelloidea</taxon>
        <taxon>Adinetida</taxon>
        <taxon>Adinetidae</taxon>
        <taxon>Adineta</taxon>
    </lineage>
</organism>
<feature type="transmembrane region" description="Helical" evidence="10">
    <location>
        <begin position="81"/>
        <end position="100"/>
    </location>
</feature>
<feature type="transmembrane region" description="Helical" evidence="10">
    <location>
        <begin position="120"/>
        <end position="141"/>
    </location>
</feature>
<dbReference type="Proteomes" id="UP000663852">
    <property type="component" value="Unassembled WGS sequence"/>
</dbReference>
<proteinExistence type="predicted"/>
<evidence type="ECO:0000256" key="9">
    <source>
        <dbReference type="SAM" id="MobiDB-lite"/>
    </source>
</evidence>
<comment type="caution">
    <text evidence="12">The sequence shown here is derived from an EMBL/GenBank/DDBJ whole genome shotgun (WGS) entry which is preliminary data.</text>
</comment>
<evidence type="ECO:0000256" key="1">
    <source>
        <dbReference type="ARBA" id="ARBA00004651"/>
    </source>
</evidence>
<dbReference type="Pfam" id="PF00001">
    <property type="entry name" value="7tm_1"/>
    <property type="match status" value="1"/>
</dbReference>
<evidence type="ECO:0000313" key="13">
    <source>
        <dbReference type="Proteomes" id="UP000663852"/>
    </source>
</evidence>
<evidence type="ECO:0000256" key="10">
    <source>
        <dbReference type="SAM" id="Phobius"/>
    </source>
</evidence>
<evidence type="ECO:0000256" key="8">
    <source>
        <dbReference type="ARBA" id="ARBA00023224"/>
    </source>
</evidence>
<dbReference type="InterPro" id="IPR000276">
    <property type="entry name" value="GPCR_Rhodpsn"/>
</dbReference>
<comment type="subcellular location">
    <subcellularLocation>
        <location evidence="1">Cell membrane</location>
        <topology evidence="1">Multi-pass membrane protein</topology>
    </subcellularLocation>
</comment>
<name>A0A814QD06_ADIRI</name>
<dbReference type="PROSITE" id="PS50262">
    <property type="entry name" value="G_PROTEIN_RECEP_F1_2"/>
    <property type="match status" value="1"/>
</dbReference>
<evidence type="ECO:0000256" key="2">
    <source>
        <dbReference type="ARBA" id="ARBA00022475"/>
    </source>
</evidence>
<dbReference type="GO" id="GO:0005886">
    <property type="term" value="C:plasma membrane"/>
    <property type="evidence" value="ECO:0007669"/>
    <property type="project" value="UniProtKB-SubCell"/>
</dbReference>
<feature type="transmembrane region" description="Helical" evidence="10">
    <location>
        <begin position="214"/>
        <end position="237"/>
    </location>
</feature>
<sequence length="369" mass="43626">MSTTIRPTFNRTRNSTRRPTSGNGTSSNSSNYTSQHHWLDESPEILFYLLTSLIIPSIVCFIFIFHSFIRLPVLRVKSSNLLIICLLIVNFVHMLIDLPFRLYFFHENEVPFQNAFFCLFWTWSDAILTAVDLFIMAFASIERYIFVFRHILLRNHHRLLNQLPMVLCFAIPTIWYTVLIFGYPCQQTFSYFTFQCGTACYLTNTTAFNHVENIGFFMVPLFVIVVGNGILIFRVLMQKKNMKQRHRLSQWRNNFRMIGQLAFIGILYMSVYVPSCILLIFGNYVRRGRFLPWAADIRIRYFAHLKYLVIFGCPFVVLAGQKEMHQMLKNIFSRITRRQTARWRTNVQPLTLLNTQNRRENEQKNTIKD</sequence>
<feature type="region of interest" description="Disordered" evidence="9">
    <location>
        <begin position="1"/>
        <end position="30"/>
    </location>
</feature>
<dbReference type="OrthoDB" id="10002847at2759"/>